<dbReference type="NCBIfam" id="NF008702">
    <property type="entry name" value="PRK11713.6-1"/>
    <property type="match status" value="1"/>
</dbReference>
<comment type="function">
    <text evidence="8 10">Specifically methylates the N3 position of the uracil ring of uridine 1498 (m3U1498) in 16S rRNA. Acts on the fully assembled 30S ribosomal subunit.</text>
</comment>
<dbReference type="PANTHER" id="PTHR30027:SF3">
    <property type="entry name" value="16S RRNA (URACIL(1498)-N(3))-METHYLTRANSFERASE"/>
    <property type="match status" value="1"/>
</dbReference>
<dbReference type="PIRSF" id="PIRSF015601">
    <property type="entry name" value="MTase_slr0722"/>
    <property type="match status" value="1"/>
</dbReference>
<dbReference type="GO" id="GO:0005737">
    <property type="term" value="C:cytoplasm"/>
    <property type="evidence" value="ECO:0007669"/>
    <property type="project" value="UniProtKB-SubCell"/>
</dbReference>
<evidence type="ECO:0000256" key="2">
    <source>
        <dbReference type="ARBA" id="ARBA00005528"/>
    </source>
</evidence>
<gene>
    <name evidence="13" type="ORF">IAD06_08055</name>
</gene>
<dbReference type="EMBL" id="DVKT01000061">
    <property type="protein sequence ID" value="HIT39968.1"/>
    <property type="molecule type" value="Genomic_DNA"/>
</dbReference>
<keyword evidence="5 10" id="KW-0489">Methyltransferase</keyword>
<dbReference type="GO" id="GO:0070042">
    <property type="term" value="F:rRNA (uridine-N3-)-methyltransferase activity"/>
    <property type="evidence" value="ECO:0007669"/>
    <property type="project" value="TreeGrafter"/>
</dbReference>
<dbReference type="SUPFAM" id="SSF88697">
    <property type="entry name" value="PUA domain-like"/>
    <property type="match status" value="1"/>
</dbReference>
<name>A0A9D1GFM0_9BACT</name>
<dbReference type="SUPFAM" id="SSF75217">
    <property type="entry name" value="alpha/beta knot"/>
    <property type="match status" value="1"/>
</dbReference>
<dbReference type="Proteomes" id="UP000886722">
    <property type="component" value="Unassembled WGS sequence"/>
</dbReference>
<feature type="domain" description="Ribosomal RNA small subunit methyltransferase E PUA-like" evidence="12">
    <location>
        <begin position="15"/>
        <end position="62"/>
    </location>
</feature>
<dbReference type="InterPro" id="IPR015947">
    <property type="entry name" value="PUA-like_sf"/>
</dbReference>
<evidence type="ECO:0000256" key="7">
    <source>
        <dbReference type="ARBA" id="ARBA00022691"/>
    </source>
</evidence>
<evidence type="ECO:0000313" key="13">
    <source>
        <dbReference type="EMBL" id="HIT39968.1"/>
    </source>
</evidence>
<dbReference type="InterPro" id="IPR046887">
    <property type="entry name" value="RsmE_PUA-like"/>
</dbReference>
<evidence type="ECO:0000256" key="4">
    <source>
        <dbReference type="ARBA" id="ARBA00022552"/>
    </source>
</evidence>
<dbReference type="NCBIfam" id="TIGR00046">
    <property type="entry name" value="RsmE family RNA methyltransferase"/>
    <property type="match status" value="1"/>
</dbReference>
<keyword evidence="4 10" id="KW-0698">rRNA processing</keyword>
<accession>A0A9D1GFM0</accession>
<comment type="caution">
    <text evidence="13">The sequence shown here is derived from an EMBL/GenBank/DDBJ whole genome shotgun (WGS) entry which is preliminary data.</text>
</comment>
<dbReference type="Gene3D" id="2.40.240.20">
    <property type="entry name" value="Hypothetical PUA domain-like, domain 1"/>
    <property type="match status" value="1"/>
</dbReference>
<dbReference type="GO" id="GO:0070475">
    <property type="term" value="P:rRNA base methylation"/>
    <property type="evidence" value="ECO:0007669"/>
    <property type="project" value="TreeGrafter"/>
</dbReference>
<proteinExistence type="inferred from homology"/>
<sequence>MHIFYTPDIATIRELPEEESHHCVKVLRLSEGAEILLADGVGTFYKAVISLAHPKHCAVEIIETIPTPPSWKFKVHIAIAPTKNLDRMEWFAEKCTEVGIDSITPLLCRFSERKELKTDRLRKILVSAMKQSLKAVCPHLDEMTGFRHFVERPFDGEKYIAHCRDDERVLLTDCYKPGHDAVILIGPEGDFSPEEVDLAVANGFRPISLGDTRLRTETAGLVACHTLHVVNMMKKNIVK</sequence>
<comment type="catalytic activity">
    <reaction evidence="9 10">
        <text>uridine(1498) in 16S rRNA + S-adenosyl-L-methionine = N(3)-methyluridine(1498) in 16S rRNA + S-adenosyl-L-homocysteine + H(+)</text>
        <dbReference type="Rhea" id="RHEA:42920"/>
        <dbReference type="Rhea" id="RHEA-COMP:10283"/>
        <dbReference type="Rhea" id="RHEA-COMP:10284"/>
        <dbReference type="ChEBI" id="CHEBI:15378"/>
        <dbReference type="ChEBI" id="CHEBI:57856"/>
        <dbReference type="ChEBI" id="CHEBI:59789"/>
        <dbReference type="ChEBI" id="CHEBI:65315"/>
        <dbReference type="ChEBI" id="CHEBI:74502"/>
        <dbReference type="EC" id="2.1.1.193"/>
    </reaction>
</comment>
<reference evidence="13" key="2">
    <citation type="journal article" date="2021" name="PeerJ">
        <title>Extensive microbial diversity within the chicken gut microbiome revealed by metagenomics and culture.</title>
        <authorList>
            <person name="Gilroy R."/>
            <person name="Ravi A."/>
            <person name="Getino M."/>
            <person name="Pursley I."/>
            <person name="Horton D.L."/>
            <person name="Alikhan N.F."/>
            <person name="Baker D."/>
            <person name="Gharbi K."/>
            <person name="Hall N."/>
            <person name="Watson M."/>
            <person name="Adriaenssens E.M."/>
            <person name="Foster-Nyarko E."/>
            <person name="Jarju S."/>
            <person name="Secka A."/>
            <person name="Antonio M."/>
            <person name="Oren A."/>
            <person name="Chaudhuri R.R."/>
            <person name="La Ragione R."/>
            <person name="Hildebrand F."/>
            <person name="Pallen M.J."/>
        </authorList>
    </citation>
    <scope>NUCLEOTIDE SEQUENCE</scope>
    <source>
        <strain evidence="13">21143</strain>
    </source>
</reference>
<evidence type="ECO:0000256" key="5">
    <source>
        <dbReference type="ARBA" id="ARBA00022603"/>
    </source>
</evidence>
<dbReference type="InterPro" id="IPR029028">
    <property type="entry name" value="Alpha/beta_knot_MTases"/>
</dbReference>
<evidence type="ECO:0000259" key="12">
    <source>
        <dbReference type="Pfam" id="PF20260"/>
    </source>
</evidence>
<dbReference type="InterPro" id="IPR046886">
    <property type="entry name" value="RsmE_MTase_dom"/>
</dbReference>
<evidence type="ECO:0000313" key="14">
    <source>
        <dbReference type="Proteomes" id="UP000886722"/>
    </source>
</evidence>
<dbReference type="CDD" id="cd18084">
    <property type="entry name" value="RsmE-like"/>
    <property type="match status" value="1"/>
</dbReference>
<evidence type="ECO:0000259" key="11">
    <source>
        <dbReference type="Pfam" id="PF04452"/>
    </source>
</evidence>
<dbReference type="AlphaFoldDB" id="A0A9D1GFM0"/>
<dbReference type="Pfam" id="PF20260">
    <property type="entry name" value="PUA_4"/>
    <property type="match status" value="1"/>
</dbReference>
<protein>
    <recommendedName>
        <fullName evidence="10">Ribosomal RNA small subunit methyltransferase E</fullName>
        <ecNumber evidence="10">2.1.1.193</ecNumber>
    </recommendedName>
</protein>
<evidence type="ECO:0000256" key="8">
    <source>
        <dbReference type="ARBA" id="ARBA00025699"/>
    </source>
</evidence>
<keyword evidence="3 10" id="KW-0963">Cytoplasm</keyword>
<dbReference type="EC" id="2.1.1.193" evidence="10"/>
<feature type="domain" description="Ribosomal RNA small subunit methyltransferase E methyltransferase" evidence="11">
    <location>
        <begin position="71"/>
        <end position="227"/>
    </location>
</feature>
<dbReference type="Gene3D" id="3.40.1280.10">
    <property type="match status" value="1"/>
</dbReference>
<dbReference type="InterPro" id="IPR006700">
    <property type="entry name" value="RsmE"/>
</dbReference>
<evidence type="ECO:0000256" key="9">
    <source>
        <dbReference type="ARBA" id="ARBA00047944"/>
    </source>
</evidence>
<evidence type="ECO:0000256" key="1">
    <source>
        <dbReference type="ARBA" id="ARBA00004496"/>
    </source>
</evidence>
<keyword evidence="6 10" id="KW-0808">Transferase</keyword>
<reference evidence="13" key="1">
    <citation type="submission" date="2020-10" db="EMBL/GenBank/DDBJ databases">
        <authorList>
            <person name="Gilroy R."/>
        </authorList>
    </citation>
    <scope>NUCLEOTIDE SEQUENCE</scope>
    <source>
        <strain evidence="13">21143</strain>
    </source>
</reference>
<dbReference type="Pfam" id="PF04452">
    <property type="entry name" value="Methyltrans_RNA"/>
    <property type="match status" value="1"/>
</dbReference>
<organism evidence="13 14">
    <name type="scientific">Candidatus Caccoplasma intestinavium</name>
    <dbReference type="NCBI Taxonomy" id="2840716"/>
    <lineage>
        <taxon>Bacteria</taxon>
        <taxon>Pseudomonadati</taxon>
        <taxon>Bacteroidota</taxon>
        <taxon>Bacteroidia</taxon>
        <taxon>Bacteroidales</taxon>
        <taxon>Bacteroidaceae</taxon>
        <taxon>Bacteroidaceae incertae sedis</taxon>
        <taxon>Candidatus Caccoplasma</taxon>
    </lineage>
</organism>
<dbReference type="PANTHER" id="PTHR30027">
    <property type="entry name" value="RIBOSOMAL RNA SMALL SUBUNIT METHYLTRANSFERASE E"/>
    <property type="match status" value="1"/>
</dbReference>
<keyword evidence="7 10" id="KW-0949">S-adenosyl-L-methionine</keyword>
<comment type="similarity">
    <text evidence="2 10">Belongs to the RNA methyltransferase RsmE family.</text>
</comment>
<dbReference type="InterPro" id="IPR029026">
    <property type="entry name" value="tRNA_m1G_MTases_N"/>
</dbReference>
<evidence type="ECO:0000256" key="3">
    <source>
        <dbReference type="ARBA" id="ARBA00022490"/>
    </source>
</evidence>
<comment type="subcellular location">
    <subcellularLocation>
        <location evidence="1 10">Cytoplasm</location>
    </subcellularLocation>
</comment>
<evidence type="ECO:0000256" key="10">
    <source>
        <dbReference type="PIRNR" id="PIRNR015601"/>
    </source>
</evidence>
<evidence type="ECO:0000256" key="6">
    <source>
        <dbReference type="ARBA" id="ARBA00022679"/>
    </source>
</evidence>